<evidence type="ECO:0000256" key="1">
    <source>
        <dbReference type="ARBA" id="ARBA00012513"/>
    </source>
</evidence>
<dbReference type="Proteomes" id="UP000636709">
    <property type="component" value="Unassembled WGS sequence"/>
</dbReference>
<dbReference type="InterPro" id="IPR017441">
    <property type="entry name" value="Protein_kinase_ATP_BS"/>
</dbReference>
<evidence type="ECO:0000256" key="7">
    <source>
        <dbReference type="ARBA" id="ARBA00047899"/>
    </source>
</evidence>
<evidence type="ECO:0000313" key="13">
    <source>
        <dbReference type="Proteomes" id="UP000636709"/>
    </source>
</evidence>
<evidence type="ECO:0000259" key="11">
    <source>
        <dbReference type="PROSITE" id="PS50011"/>
    </source>
</evidence>
<dbReference type="PANTHER" id="PTHR45707">
    <property type="entry name" value="C2 CALCIUM/LIPID-BINDING PLANT PHOSPHORIBOSYLTRANSFERASE FAMILY PROTEIN"/>
    <property type="match status" value="1"/>
</dbReference>
<keyword evidence="6 9" id="KW-0067">ATP-binding</keyword>
<comment type="catalytic activity">
    <reaction evidence="8">
        <text>L-seryl-[protein] + ATP = O-phospho-L-seryl-[protein] + ADP + H(+)</text>
        <dbReference type="Rhea" id="RHEA:17989"/>
        <dbReference type="Rhea" id="RHEA-COMP:9863"/>
        <dbReference type="Rhea" id="RHEA-COMP:11604"/>
        <dbReference type="ChEBI" id="CHEBI:15378"/>
        <dbReference type="ChEBI" id="CHEBI:29999"/>
        <dbReference type="ChEBI" id="CHEBI:30616"/>
        <dbReference type="ChEBI" id="CHEBI:83421"/>
        <dbReference type="ChEBI" id="CHEBI:456216"/>
        <dbReference type="EC" id="2.7.11.1"/>
    </reaction>
</comment>
<keyword evidence="3" id="KW-0808">Transferase</keyword>
<dbReference type="FunFam" id="1.10.510.10:FF:001023">
    <property type="entry name" value="Os07g0541700 protein"/>
    <property type="match status" value="1"/>
</dbReference>
<keyword evidence="13" id="KW-1185">Reference proteome</keyword>
<organism evidence="12 13">
    <name type="scientific">Digitaria exilis</name>
    <dbReference type="NCBI Taxonomy" id="1010633"/>
    <lineage>
        <taxon>Eukaryota</taxon>
        <taxon>Viridiplantae</taxon>
        <taxon>Streptophyta</taxon>
        <taxon>Embryophyta</taxon>
        <taxon>Tracheophyta</taxon>
        <taxon>Spermatophyta</taxon>
        <taxon>Magnoliopsida</taxon>
        <taxon>Liliopsida</taxon>
        <taxon>Poales</taxon>
        <taxon>Poaceae</taxon>
        <taxon>PACMAD clade</taxon>
        <taxon>Panicoideae</taxon>
        <taxon>Panicodae</taxon>
        <taxon>Paniceae</taxon>
        <taxon>Anthephorinae</taxon>
        <taxon>Digitaria</taxon>
    </lineage>
</organism>
<dbReference type="Gene3D" id="1.10.510.10">
    <property type="entry name" value="Transferase(Phosphotransferase) domain 1"/>
    <property type="match status" value="1"/>
</dbReference>
<feature type="domain" description="Protein kinase" evidence="11">
    <location>
        <begin position="37"/>
        <end position="288"/>
    </location>
</feature>
<dbReference type="Pfam" id="PF00069">
    <property type="entry name" value="Pkinase"/>
    <property type="match status" value="1"/>
</dbReference>
<dbReference type="InterPro" id="IPR000719">
    <property type="entry name" value="Prot_kinase_dom"/>
</dbReference>
<dbReference type="GO" id="GO:0004674">
    <property type="term" value="F:protein serine/threonine kinase activity"/>
    <property type="evidence" value="ECO:0007669"/>
    <property type="project" value="UniProtKB-KW"/>
</dbReference>
<dbReference type="EMBL" id="JACEFO010001753">
    <property type="protein sequence ID" value="KAF8711164.1"/>
    <property type="molecule type" value="Genomic_DNA"/>
</dbReference>
<dbReference type="OrthoDB" id="1668230at2759"/>
<protein>
    <recommendedName>
        <fullName evidence="1">non-specific serine/threonine protein kinase</fullName>
        <ecNumber evidence="1">2.7.11.1</ecNumber>
    </recommendedName>
</protein>
<evidence type="ECO:0000256" key="5">
    <source>
        <dbReference type="ARBA" id="ARBA00022777"/>
    </source>
</evidence>
<reference evidence="12" key="1">
    <citation type="submission" date="2020-07" db="EMBL/GenBank/DDBJ databases">
        <title>Genome sequence and genetic diversity analysis of an under-domesticated orphan crop, white fonio (Digitaria exilis).</title>
        <authorList>
            <person name="Bennetzen J.L."/>
            <person name="Chen S."/>
            <person name="Ma X."/>
            <person name="Wang X."/>
            <person name="Yssel A.E.J."/>
            <person name="Chaluvadi S.R."/>
            <person name="Johnson M."/>
            <person name="Gangashetty P."/>
            <person name="Hamidou F."/>
            <person name="Sanogo M.D."/>
            <person name="Zwaenepoel A."/>
            <person name="Wallace J."/>
            <person name="Van De Peer Y."/>
            <person name="Van Deynze A."/>
        </authorList>
    </citation>
    <scope>NUCLEOTIDE SEQUENCE</scope>
    <source>
        <tissue evidence="12">Leaves</tissue>
    </source>
</reference>
<dbReference type="PROSITE" id="PS00107">
    <property type="entry name" value="PROTEIN_KINASE_ATP"/>
    <property type="match status" value="1"/>
</dbReference>
<evidence type="ECO:0000256" key="10">
    <source>
        <dbReference type="RuleBase" id="RU000304"/>
    </source>
</evidence>
<evidence type="ECO:0000256" key="2">
    <source>
        <dbReference type="ARBA" id="ARBA00022527"/>
    </source>
</evidence>
<dbReference type="GO" id="GO:0005524">
    <property type="term" value="F:ATP binding"/>
    <property type="evidence" value="ECO:0007669"/>
    <property type="project" value="UniProtKB-UniRule"/>
</dbReference>
<sequence length="288" mass="32794">MTAQDESRLALEKAVHDERAEPIRLSLSLLEEITGNFSQDAKIGNGAFAAVYKGRLRNGTVAVKRLSKITKQKYHIQPSDFENEVRRMKEARNKNILRFLGYCYVAEKVLVPGGKGWEDADHQMLLCSEYLPNGDLDKYIRDKSCRFQWSTRYPIIKGICEGVRYLHEQTQPIIHRDLKPANILLDHKMVPKIADFGLSRCFCEDQGYAITKNIGGTYGYMAPEVRDEGGEIRITAKADMYSLGIIIMDLLVGYMKRAEFVMSQEGGRLKINEVITVDMICFQLQRAS</sequence>
<proteinExistence type="inferred from homology"/>
<dbReference type="PANTHER" id="PTHR45707:SF70">
    <property type="entry name" value="PROTEIN KINASE DOMAIN-CONTAINING PROTEIN"/>
    <property type="match status" value="1"/>
</dbReference>
<evidence type="ECO:0000256" key="8">
    <source>
        <dbReference type="ARBA" id="ARBA00048679"/>
    </source>
</evidence>
<accession>A0A835ERZ0</accession>
<dbReference type="SUPFAM" id="SSF56112">
    <property type="entry name" value="Protein kinase-like (PK-like)"/>
    <property type="match status" value="1"/>
</dbReference>
<dbReference type="InterPro" id="IPR011009">
    <property type="entry name" value="Kinase-like_dom_sf"/>
</dbReference>
<evidence type="ECO:0000256" key="6">
    <source>
        <dbReference type="ARBA" id="ARBA00022840"/>
    </source>
</evidence>
<dbReference type="PROSITE" id="PS00108">
    <property type="entry name" value="PROTEIN_KINASE_ST"/>
    <property type="match status" value="1"/>
</dbReference>
<keyword evidence="5" id="KW-0418">Kinase</keyword>
<evidence type="ECO:0000256" key="3">
    <source>
        <dbReference type="ARBA" id="ARBA00022679"/>
    </source>
</evidence>
<comment type="caution">
    <text evidence="12">The sequence shown here is derived from an EMBL/GenBank/DDBJ whole genome shotgun (WGS) entry which is preliminary data.</text>
</comment>
<evidence type="ECO:0000256" key="4">
    <source>
        <dbReference type="ARBA" id="ARBA00022741"/>
    </source>
</evidence>
<evidence type="ECO:0000256" key="9">
    <source>
        <dbReference type="PROSITE-ProRule" id="PRU10141"/>
    </source>
</evidence>
<dbReference type="EC" id="2.7.11.1" evidence="1"/>
<evidence type="ECO:0000313" key="12">
    <source>
        <dbReference type="EMBL" id="KAF8711164.1"/>
    </source>
</evidence>
<keyword evidence="2 10" id="KW-0723">Serine/threonine-protein kinase</keyword>
<dbReference type="SMART" id="SM00220">
    <property type="entry name" value="S_TKc"/>
    <property type="match status" value="1"/>
</dbReference>
<dbReference type="InterPro" id="IPR008271">
    <property type="entry name" value="Ser/Thr_kinase_AS"/>
</dbReference>
<comment type="similarity">
    <text evidence="10">Belongs to the protein kinase superfamily.</text>
</comment>
<feature type="binding site" evidence="9">
    <location>
        <position position="64"/>
    </location>
    <ligand>
        <name>ATP</name>
        <dbReference type="ChEBI" id="CHEBI:30616"/>
    </ligand>
</feature>
<name>A0A835ERZ0_9POAL</name>
<comment type="catalytic activity">
    <reaction evidence="7">
        <text>L-threonyl-[protein] + ATP = O-phospho-L-threonyl-[protein] + ADP + H(+)</text>
        <dbReference type="Rhea" id="RHEA:46608"/>
        <dbReference type="Rhea" id="RHEA-COMP:11060"/>
        <dbReference type="Rhea" id="RHEA-COMP:11605"/>
        <dbReference type="ChEBI" id="CHEBI:15378"/>
        <dbReference type="ChEBI" id="CHEBI:30013"/>
        <dbReference type="ChEBI" id="CHEBI:30616"/>
        <dbReference type="ChEBI" id="CHEBI:61977"/>
        <dbReference type="ChEBI" id="CHEBI:456216"/>
        <dbReference type="EC" id="2.7.11.1"/>
    </reaction>
</comment>
<dbReference type="PROSITE" id="PS50011">
    <property type="entry name" value="PROTEIN_KINASE_DOM"/>
    <property type="match status" value="1"/>
</dbReference>
<dbReference type="AlphaFoldDB" id="A0A835ERZ0"/>
<gene>
    <name evidence="12" type="ORF">HU200_029176</name>
</gene>
<keyword evidence="4 9" id="KW-0547">Nucleotide-binding</keyword>